<evidence type="ECO:0000313" key="3">
    <source>
        <dbReference type="EMBL" id="KAF2841205.1"/>
    </source>
</evidence>
<sequence>MNTLRSVGYGWGVLILAGGGAYYFAKKSINADRAERAAAERERRARWEDVEYNNPSPARMNQPATQYSPSSVSQGGKNKPPSGDVTGDPAKEASQDPAPSGEKGYQATEPWRSKKGDRFS</sequence>
<dbReference type="OrthoDB" id="2559326at2759"/>
<evidence type="ECO:0000256" key="2">
    <source>
        <dbReference type="SAM" id="Phobius"/>
    </source>
</evidence>
<organism evidence="3 4">
    <name type="scientific">Patellaria atrata CBS 101060</name>
    <dbReference type="NCBI Taxonomy" id="1346257"/>
    <lineage>
        <taxon>Eukaryota</taxon>
        <taxon>Fungi</taxon>
        <taxon>Dikarya</taxon>
        <taxon>Ascomycota</taxon>
        <taxon>Pezizomycotina</taxon>
        <taxon>Dothideomycetes</taxon>
        <taxon>Dothideomycetes incertae sedis</taxon>
        <taxon>Patellariales</taxon>
        <taxon>Patellariaceae</taxon>
        <taxon>Patellaria</taxon>
    </lineage>
</organism>
<dbReference type="EMBL" id="MU006091">
    <property type="protein sequence ID" value="KAF2841205.1"/>
    <property type="molecule type" value="Genomic_DNA"/>
</dbReference>
<feature type="compositionally biased region" description="Basic and acidic residues" evidence="1">
    <location>
        <begin position="111"/>
        <end position="120"/>
    </location>
</feature>
<keyword evidence="2" id="KW-0472">Membrane</keyword>
<keyword evidence="2" id="KW-0812">Transmembrane</keyword>
<keyword evidence="2" id="KW-1133">Transmembrane helix</keyword>
<dbReference type="InterPro" id="IPR031833">
    <property type="entry name" value="DUF4748"/>
</dbReference>
<dbReference type="Pfam" id="PF15932">
    <property type="entry name" value="DUF4748"/>
    <property type="match status" value="1"/>
</dbReference>
<gene>
    <name evidence="3" type="ORF">M501DRAFT_1000372</name>
</gene>
<comment type="caution">
    <text evidence="3">The sequence shown here is derived from an EMBL/GenBank/DDBJ whole genome shotgun (WGS) entry which is preliminary data.</text>
</comment>
<dbReference type="PANTHER" id="PTHR41800">
    <property type="entry name" value="EXPRESSED PROTEIN"/>
    <property type="match status" value="1"/>
</dbReference>
<keyword evidence="4" id="KW-1185">Reference proteome</keyword>
<feature type="region of interest" description="Disordered" evidence="1">
    <location>
        <begin position="35"/>
        <end position="120"/>
    </location>
</feature>
<reference evidence="3" key="1">
    <citation type="journal article" date="2020" name="Stud. Mycol.">
        <title>101 Dothideomycetes genomes: a test case for predicting lifestyles and emergence of pathogens.</title>
        <authorList>
            <person name="Haridas S."/>
            <person name="Albert R."/>
            <person name="Binder M."/>
            <person name="Bloem J."/>
            <person name="Labutti K."/>
            <person name="Salamov A."/>
            <person name="Andreopoulos B."/>
            <person name="Baker S."/>
            <person name="Barry K."/>
            <person name="Bills G."/>
            <person name="Bluhm B."/>
            <person name="Cannon C."/>
            <person name="Castanera R."/>
            <person name="Culley D."/>
            <person name="Daum C."/>
            <person name="Ezra D."/>
            <person name="Gonzalez J."/>
            <person name="Henrissat B."/>
            <person name="Kuo A."/>
            <person name="Liang C."/>
            <person name="Lipzen A."/>
            <person name="Lutzoni F."/>
            <person name="Magnuson J."/>
            <person name="Mondo S."/>
            <person name="Nolan M."/>
            <person name="Ohm R."/>
            <person name="Pangilinan J."/>
            <person name="Park H.-J."/>
            <person name="Ramirez L."/>
            <person name="Alfaro M."/>
            <person name="Sun H."/>
            <person name="Tritt A."/>
            <person name="Yoshinaga Y."/>
            <person name="Zwiers L.-H."/>
            <person name="Turgeon B."/>
            <person name="Goodwin S."/>
            <person name="Spatafora J."/>
            <person name="Crous P."/>
            <person name="Grigoriev I."/>
        </authorList>
    </citation>
    <scope>NUCLEOTIDE SEQUENCE</scope>
    <source>
        <strain evidence="3">CBS 101060</strain>
    </source>
</reference>
<dbReference type="PANTHER" id="PTHR41800:SF1">
    <property type="entry name" value="EXPRESSED PROTEIN"/>
    <property type="match status" value="1"/>
</dbReference>
<evidence type="ECO:0000256" key="1">
    <source>
        <dbReference type="SAM" id="MobiDB-lite"/>
    </source>
</evidence>
<accession>A0A9P4SG98</accession>
<evidence type="ECO:0000313" key="4">
    <source>
        <dbReference type="Proteomes" id="UP000799429"/>
    </source>
</evidence>
<feature type="transmembrane region" description="Helical" evidence="2">
    <location>
        <begin position="6"/>
        <end position="25"/>
    </location>
</feature>
<proteinExistence type="predicted"/>
<protein>
    <submittedName>
        <fullName evidence="3">Uncharacterized protein</fullName>
    </submittedName>
</protein>
<feature type="compositionally biased region" description="Polar residues" evidence="1">
    <location>
        <begin position="62"/>
        <end position="76"/>
    </location>
</feature>
<dbReference type="Proteomes" id="UP000799429">
    <property type="component" value="Unassembled WGS sequence"/>
</dbReference>
<dbReference type="AlphaFoldDB" id="A0A9P4SG98"/>
<name>A0A9P4SG98_9PEZI</name>
<feature type="compositionally biased region" description="Basic and acidic residues" evidence="1">
    <location>
        <begin position="35"/>
        <end position="49"/>
    </location>
</feature>